<dbReference type="Proteomes" id="UP000187203">
    <property type="component" value="Unassembled WGS sequence"/>
</dbReference>
<dbReference type="OrthoDB" id="185373at2759"/>
<proteinExistence type="inferred from homology"/>
<dbReference type="Gene3D" id="3.30.70.330">
    <property type="match status" value="1"/>
</dbReference>
<comment type="caution">
    <text evidence="7">The sequence shown here is derived from an EMBL/GenBank/DDBJ whole genome shotgun (WGS) entry which is preliminary data.</text>
</comment>
<evidence type="ECO:0000256" key="3">
    <source>
        <dbReference type="PROSITE-ProRule" id="PRU00176"/>
    </source>
</evidence>
<dbReference type="SUPFAM" id="SSF101447">
    <property type="entry name" value="Formin homology 2 domain (FH2 domain)"/>
    <property type="match status" value="1"/>
</dbReference>
<keyword evidence="3" id="KW-0694">RNA-binding</keyword>
<keyword evidence="8" id="KW-1185">Reference proteome</keyword>
<dbReference type="PANTHER" id="PTHR47447:SF24">
    <property type="entry name" value="PENTATRICOPEPTIDE REPEAT-CONTAINING PROTEIN"/>
    <property type="match status" value="1"/>
</dbReference>
<reference evidence="8" key="1">
    <citation type="submission" date="2013-09" db="EMBL/GenBank/DDBJ databases">
        <title>Corchorus olitorius genome sequencing.</title>
        <authorList>
            <person name="Alam M."/>
            <person name="Haque M.S."/>
            <person name="Islam M.S."/>
            <person name="Emdad E.M."/>
            <person name="Islam M.M."/>
            <person name="Ahmed B."/>
            <person name="Halim A."/>
            <person name="Hossen Q.M.M."/>
            <person name="Hossain M.Z."/>
            <person name="Ahmed R."/>
            <person name="Khan M.M."/>
            <person name="Islam R."/>
            <person name="Rashid M.M."/>
            <person name="Khan S.A."/>
            <person name="Rahman M.S."/>
            <person name="Alam M."/>
            <person name="Yahiya A.S."/>
            <person name="Khan M.S."/>
            <person name="Azam M.S."/>
            <person name="Haque T."/>
            <person name="Lashkar M.Z.H."/>
            <person name="Akhand A.I."/>
            <person name="Morshed G."/>
            <person name="Roy S."/>
            <person name="Uddin K.S."/>
            <person name="Rabeya T."/>
            <person name="Hossain A.S."/>
            <person name="Chowdhury A."/>
            <person name="Snigdha A.R."/>
            <person name="Mortoza M.S."/>
            <person name="Matin S.A."/>
            <person name="Hoque S.M.E."/>
            <person name="Islam M.K."/>
            <person name="Roy D.K."/>
            <person name="Haider R."/>
            <person name="Moosa M.M."/>
            <person name="Elias S.M."/>
            <person name="Hasan A.M."/>
            <person name="Jahan S."/>
            <person name="Shafiuddin M."/>
            <person name="Mahmood N."/>
            <person name="Shommy N.S."/>
        </authorList>
    </citation>
    <scope>NUCLEOTIDE SEQUENCE [LARGE SCALE GENOMIC DNA]</scope>
    <source>
        <strain evidence="8">cv. O-4</strain>
    </source>
</reference>
<dbReference type="GO" id="GO:0003723">
    <property type="term" value="F:RNA binding"/>
    <property type="evidence" value="ECO:0007669"/>
    <property type="project" value="UniProtKB-UniRule"/>
</dbReference>
<dbReference type="Pfam" id="PF01535">
    <property type="entry name" value="PPR"/>
    <property type="match status" value="1"/>
</dbReference>
<evidence type="ECO:0000313" key="8">
    <source>
        <dbReference type="Proteomes" id="UP000187203"/>
    </source>
</evidence>
<evidence type="ECO:0000313" key="7">
    <source>
        <dbReference type="EMBL" id="OMP07605.1"/>
    </source>
</evidence>
<comment type="similarity">
    <text evidence="1">Belongs to the PPR family. P subfamily.</text>
</comment>
<evidence type="ECO:0000259" key="6">
    <source>
        <dbReference type="PROSITE" id="PS50102"/>
    </source>
</evidence>
<protein>
    <recommendedName>
        <fullName evidence="6">RRM domain-containing protein</fullName>
    </recommendedName>
</protein>
<feature type="compositionally biased region" description="Pro residues" evidence="5">
    <location>
        <begin position="97"/>
        <end position="108"/>
    </location>
</feature>
<dbReference type="SMART" id="SM00360">
    <property type="entry name" value="RRM"/>
    <property type="match status" value="1"/>
</dbReference>
<dbReference type="Pfam" id="PF00076">
    <property type="entry name" value="RRM_1"/>
    <property type="match status" value="1"/>
</dbReference>
<organism evidence="7 8">
    <name type="scientific">Corchorus olitorius</name>
    <dbReference type="NCBI Taxonomy" id="93759"/>
    <lineage>
        <taxon>Eukaryota</taxon>
        <taxon>Viridiplantae</taxon>
        <taxon>Streptophyta</taxon>
        <taxon>Embryophyta</taxon>
        <taxon>Tracheophyta</taxon>
        <taxon>Spermatophyta</taxon>
        <taxon>Magnoliopsida</taxon>
        <taxon>eudicotyledons</taxon>
        <taxon>Gunneridae</taxon>
        <taxon>Pentapetalae</taxon>
        <taxon>rosids</taxon>
        <taxon>malvids</taxon>
        <taxon>Malvales</taxon>
        <taxon>Malvaceae</taxon>
        <taxon>Grewioideae</taxon>
        <taxon>Apeibeae</taxon>
        <taxon>Corchorus</taxon>
    </lineage>
</organism>
<evidence type="ECO:0000256" key="5">
    <source>
        <dbReference type="SAM" id="MobiDB-lite"/>
    </source>
</evidence>
<gene>
    <name evidence="7" type="ORF">COLO4_07193</name>
</gene>
<dbReference type="PROSITE" id="PS50102">
    <property type="entry name" value="RRM"/>
    <property type="match status" value="1"/>
</dbReference>
<evidence type="ECO:0000256" key="2">
    <source>
        <dbReference type="ARBA" id="ARBA00022737"/>
    </source>
</evidence>
<dbReference type="Pfam" id="PF13041">
    <property type="entry name" value="PPR_2"/>
    <property type="match status" value="1"/>
</dbReference>
<dbReference type="InterPro" id="IPR012677">
    <property type="entry name" value="Nucleotide-bd_a/b_plait_sf"/>
</dbReference>
<dbReference type="InterPro" id="IPR002885">
    <property type="entry name" value="PPR_rpt"/>
</dbReference>
<dbReference type="InterPro" id="IPR000504">
    <property type="entry name" value="RRM_dom"/>
</dbReference>
<dbReference type="PANTHER" id="PTHR47447">
    <property type="entry name" value="OS03G0856100 PROTEIN"/>
    <property type="match status" value="1"/>
</dbReference>
<evidence type="ECO:0000256" key="4">
    <source>
        <dbReference type="PROSITE-ProRule" id="PRU00708"/>
    </source>
</evidence>
<dbReference type="SUPFAM" id="SSF54928">
    <property type="entry name" value="RNA-binding domain, RBD"/>
    <property type="match status" value="1"/>
</dbReference>
<sequence>MDSLLSIPTSHCTSTLFTTKPHSSSACATTVSFSLQQPPQPPDPNIRRSKSTKPKTPPNPLKNLSTTTTAAKTPPHVSAPMETNSLASKLRLSSKLFPPPPPPPPPPIQDIQLEAQSSEPEEAPSPETVNPEKYRQDGKIFVGNLPNWIKKHEVAEFFRQFGPIKDVILIKAHNDINRNVGFGFVIYGGPPPLVEKSAMKAVEFDGVEFHGRVLTVKLDDGKRLKEKAEERARWVEGHQVQDGHNKSKWHQEREGSRMLFRKILESEPENWQKVITAFERISKPSRREFGLMVNYYARRGDMHRARETFERMRARGIEPTSHVYTNLIHAYAVGRDMEEALSCIRKMKEEGIEMTLVTYSILVGGFAKIGNSE</sequence>
<name>A0A1R3KKJ5_9ROSI</name>
<keyword evidence="2" id="KW-0677">Repeat</keyword>
<feature type="repeat" description="PPR" evidence="4">
    <location>
        <begin position="320"/>
        <end position="354"/>
    </location>
</feature>
<feature type="region of interest" description="Disordered" evidence="5">
    <location>
        <begin position="93"/>
        <end position="135"/>
    </location>
</feature>
<dbReference type="InterPro" id="IPR035979">
    <property type="entry name" value="RBD_domain_sf"/>
</dbReference>
<feature type="domain" description="RRM" evidence="6">
    <location>
        <begin position="138"/>
        <end position="221"/>
    </location>
</feature>
<feature type="region of interest" description="Disordered" evidence="5">
    <location>
        <begin position="19"/>
        <end position="81"/>
    </location>
</feature>
<accession>A0A1R3KKJ5</accession>
<feature type="repeat" description="PPR" evidence="4">
    <location>
        <begin position="285"/>
        <end position="319"/>
    </location>
</feature>
<dbReference type="AlphaFoldDB" id="A0A1R3KKJ5"/>
<dbReference type="InterPro" id="IPR011990">
    <property type="entry name" value="TPR-like_helical_dom_sf"/>
</dbReference>
<dbReference type="EMBL" id="AWUE01013144">
    <property type="protein sequence ID" value="OMP07605.1"/>
    <property type="molecule type" value="Genomic_DNA"/>
</dbReference>
<dbReference type="NCBIfam" id="TIGR00756">
    <property type="entry name" value="PPR"/>
    <property type="match status" value="2"/>
</dbReference>
<dbReference type="Gene3D" id="1.25.40.10">
    <property type="entry name" value="Tetratricopeptide repeat domain"/>
    <property type="match status" value="1"/>
</dbReference>
<dbReference type="PROSITE" id="PS51375">
    <property type="entry name" value="PPR"/>
    <property type="match status" value="2"/>
</dbReference>
<evidence type="ECO:0000256" key="1">
    <source>
        <dbReference type="ARBA" id="ARBA00007626"/>
    </source>
</evidence>
<feature type="compositionally biased region" description="Polar residues" evidence="5">
    <location>
        <begin position="19"/>
        <end position="37"/>
    </location>
</feature>
<dbReference type="STRING" id="93759.A0A1R3KKJ5"/>
<dbReference type="CDD" id="cd00590">
    <property type="entry name" value="RRM_SF"/>
    <property type="match status" value="1"/>
</dbReference>